<comment type="caution">
    <text evidence="2">The sequence shown here is derived from an EMBL/GenBank/DDBJ whole genome shotgun (WGS) entry which is preliminary data.</text>
</comment>
<evidence type="ECO:0000256" key="1">
    <source>
        <dbReference type="SAM" id="Phobius"/>
    </source>
</evidence>
<proteinExistence type="predicted"/>
<evidence type="ECO:0000313" key="2">
    <source>
        <dbReference type="EMBL" id="PNU01139.1"/>
    </source>
</evidence>
<name>A0A2K2FKZ4_9CLOT</name>
<keyword evidence="1" id="KW-0472">Membrane</keyword>
<dbReference type="AlphaFoldDB" id="A0A2K2FKZ4"/>
<protein>
    <submittedName>
        <fullName evidence="2">Uncharacterized protein</fullName>
    </submittedName>
</protein>
<accession>A0A2K2FKZ4</accession>
<dbReference type="EMBL" id="NIOJ01000004">
    <property type="protein sequence ID" value="PNU01139.1"/>
    <property type="molecule type" value="Genomic_DNA"/>
</dbReference>
<reference evidence="2 3" key="1">
    <citation type="submission" date="2017-06" db="EMBL/GenBank/DDBJ databases">
        <title>Investigating the central metabolism of Clostridium thermosuccinogenes.</title>
        <authorList>
            <person name="Koendjbiharie J.G."/>
            <person name="van Kranenburg R."/>
        </authorList>
    </citation>
    <scope>NUCLEOTIDE SEQUENCE [LARGE SCALE GENOMIC DNA]</scope>
    <source>
        <strain evidence="2 3">DSM 5806</strain>
    </source>
</reference>
<keyword evidence="1" id="KW-1133">Transmembrane helix</keyword>
<dbReference type="RefSeq" id="WP_103080268.1">
    <property type="nucleotide sequence ID" value="NZ_CP021850.1"/>
</dbReference>
<evidence type="ECO:0000313" key="3">
    <source>
        <dbReference type="Proteomes" id="UP000236151"/>
    </source>
</evidence>
<feature type="transmembrane region" description="Helical" evidence="1">
    <location>
        <begin position="31"/>
        <end position="53"/>
    </location>
</feature>
<gene>
    <name evidence="2" type="ORF">CDQ84_03180</name>
</gene>
<dbReference type="Proteomes" id="UP000236151">
    <property type="component" value="Unassembled WGS sequence"/>
</dbReference>
<dbReference type="KEGG" id="cthd:CDO33_06205"/>
<sequence length="60" mass="6814">MKDIKIMLFGIALILFGIALKAMFIEYIESGFLLFMERVIPFIGIIVTAVGLLTTDYDRK</sequence>
<dbReference type="OrthoDB" id="9921211at2"/>
<organism evidence="2 3">
    <name type="scientific">Clostridium thermosuccinogenes</name>
    <dbReference type="NCBI Taxonomy" id="84032"/>
    <lineage>
        <taxon>Bacteria</taxon>
        <taxon>Bacillati</taxon>
        <taxon>Bacillota</taxon>
        <taxon>Clostridia</taxon>
        <taxon>Eubacteriales</taxon>
        <taxon>Clostridiaceae</taxon>
        <taxon>Clostridium</taxon>
    </lineage>
</organism>
<keyword evidence="3" id="KW-1185">Reference proteome</keyword>
<feature type="transmembrane region" description="Helical" evidence="1">
    <location>
        <begin position="7"/>
        <end position="25"/>
    </location>
</feature>
<keyword evidence="1" id="KW-0812">Transmembrane</keyword>